<evidence type="ECO:0000256" key="1">
    <source>
        <dbReference type="ARBA" id="ARBA00007323"/>
    </source>
</evidence>
<evidence type="ECO:0000313" key="3">
    <source>
        <dbReference type="EMBL" id="CAI5798389.1"/>
    </source>
</evidence>
<dbReference type="InterPro" id="IPR011992">
    <property type="entry name" value="EF-hand-dom_pair"/>
</dbReference>
<sequence length="132" mass="14876">MRTNTLLPRWYSKLASDHLWASSREEGRSPTVLSHKMASEDVSEMKMAIDKIVSILLVHTAAEGKKETLTAGQFKALVNKQLPNFMKDAGDLEEKMRSLGTDSDGELEFTSYWKLMTEISKKLKEGELGNIK</sequence>
<dbReference type="SUPFAM" id="SSF47473">
    <property type="entry name" value="EF-hand"/>
    <property type="match status" value="1"/>
</dbReference>
<dbReference type="PANTHER" id="PTHR11639:SF134">
    <property type="entry name" value="PROTEIN S100-A1-RELATED"/>
    <property type="match status" value="1"/>
</dbReference>
<protein>
    <recommendedName>
        <fullName evidence="2">S100/CaBP-9k-type calcium binding subdomain domain-containing protein</fullName>
    </recommendedName>
</protein>
<dbReference type="AlphaFoldDB" id="A0AA35LMR5"/>
<dbReference type="PANTHER" id="PTHR11639">
    <property type="entry name" value="S100 CALCIUM-BINDING PROTEIN"/>
    <property type="match status" value="1"/>
</dbReference>
<accession>A0AA35LMR5</accession>
<evidence type="ECO:0000259" key="2">
    <source>
        <dbReference type="SMART" id="SM01394"/>
    </source>
</evidence>
<dbReference type="Proteomes" id="UP001178461">
    <property type="component" value="Chromosome 16"/>
</dbReference>
<dbReference type="InterPro" id="IPR013787">
    <property type="entry name" value="S100_Ca-bd_sub"/>
</dbReference>
<dbReference type="SMART" id="SM01394">
    <property type="entry name" value="S_100"/>
    <property type="match status" value="1"/>
</dbReference>
<feature type="domain" description="S100/CaBP-9k-type calcium binding subdomain" evidence="2">
    <location>
        <begin position="45"/>
        <end position="87"/>
    </location>
</feature>
<dbReference type="GO" id="GO:0048306">
    <property type="term" value="F:calcium-dependent protein binding"/>
    <property type="evidence" value="ECO:0007669"/>
    <property type="project" value="TreeGrafter"/>
</dbReference>
<dbReference type="Pfam" id="PF01023">
    <property type="entry name" value="S_100"/>
    <property type="match status" value="1"/>
</dbReference>
<reference evidence="3" key="1">
    <citation type="submission" date="2022-12" db="EMBL/GenBank/DDBJ databases">
        <authorList>
            <person name="Alioto T."/>
            <person name="Alioto T."/>
            <person name="Gomez Garrido J."/>
        </authorList>
    </citation>
    <scope>NUCLEOTIDE SEQUENCE</scope>
</reference>
<organism evidence="3 4">
    <name type="scientific">Podarcis lilfordi</name>
    <name type="common">Lilford's wall lizard</name>
    <dbReference type="NCBI Taxonomy" id="74358"/>
    <lineage>
        <taxon>Eukaryota</taxon>
        <taxon>Metazoa</taxon>
        <taxon>Chordata</taxon>
        <taxon>Craniata</taxon>
        <taxon>Vertebrata</taxon>
        <taxon>Euteleostomi</taxon>
        <taxon>Lepidosauria</taxon>
        <taxon>Squamata</taxon>
        <taxon>Bifurcata</taxon>
        <taxon>Unidentata</taxon>
        <taxon>Episquamata</taxon>
        <taxon>Laterata</taxon>
        <taxon>Lacertibaenia</taxon>
        <taxon>Lacertidae</taxon>
        <taxon>Podarcis</taxon>
    </lineage>
</organism>
<dbReference type="Gene3D" id="1.10.238.10">
    <property type="entry name" value="EF-hand"/>
    <property type="match status" value="1"/>
</dbReference>
<dbReference type="GO" id="GO:0005509">
    <property type="term" value="F:calcium ion binding"/>
    <property type="evidence" value="ECO:0007669"/>
    <property type="project" value="TreeGrafter"/>
</dbReference>
<dbReference type="EMBL" id="OX395143">
    <property type="protein sequence ID" value="CAI5798389.1"/>
    <property type="molecule type" value="Genomic_DNA"/>
</dbReference>
<comment type="similarity">
    <text evidence="1">Belongs to the S-100 family.</text>
</comment>
<evidence type="ECO:0000313" key="4">
    <source>
        <dbReference type="Proteomes" id="UP001178461"/>
    </source>
</evidence>
<keyword evidence="4" id="KW-1185">Reference proteome</keyword>
<name>A0AA35LMR5_9SAUR</name>
<dbReference type="GO" id="GO:0005615">
    <property type="term" value="C:extracellular space"/>
    <property type="evidence" value="ECO:0007669"/>
    <property type="project" value="TreeGrafter"/>
</dbReference>
<dbReference type="GO" id="GO:0048471">
    <property type="term" value="C:perinuclear region of cytoplasm"/>
    <property type="evidence" value="ECO:0007669"/>
    <property type="project" value="TreeGrafter"/>
</dbReference>
<proteinExistence type="inferred from homology"/>
<gene>
    <name evidence="3" type="ORF">PODLI_1B022798</name>
</gene>